<evidence type="ECO:0008006" key="3">
    <source>
        <dbReference type="Google" id="ProtNLM"/>
    </source>
</evidence>
<evidence type="ECO:0000313" key="2">
    <source>
        <dbReference type="Proteomes" id="UP001432322"/>
    </source>
</evidence>
<dbReference type="Proteomes" id="UP001432322">
    <property type="component" value="Unassembled WGS sequence"/>
</dbReference>
<protein>
    <recommendedName>
        <fullName evidence="3">Ribosomal protein</fullName>
    </recommendedName>
</protein>
<evidence type="ECO:0000313" key="1">
    <source>
        <dbReference type="EMBL" id="GMT10827.1"/>
    </source>
</evidence>
<proteinExistence type="predicted"/>
<accession>A0AAV5UX21</accession>
<name>A0AAV5UX21_9BILA</name>
<organism evidence="1 2">
    <name type="scientific">Pristionchus fissidentatus</name>
    <dbReference type="NCBI Taxonomy" id="1538716"/>
    <lineage>
        <taxon>Eukaryota</taxon>
        <taxon>Metazoa</taxon>
        <taxon>Ecdysozoa</taxon>
        <taxon>Nematoda</taxon>
        <taxon>Chromadorea</taxon>
        <taxon>Rhabditida</taxon>
        <taxon>Rhabditina</taxon>
        <taxon>Diplogasteromorpha</taxon>
        <taxon>Diplogasteroidea</taxon>
        <taxon>Neodiplogasteridae</taxon>
        <taxon>Pristionchus</taxon>
    </lineage>
</organism>
<gene>
    <name evidence="1" type="ORF">PFISCL1PPCAC_2124</name>
</gene>
<comment type="caution">
    <text evidence="1">The sequence shown here is derived from an EMBL/GenBank/DDBJ whole genome shotgun (WGS) entry which is preliminary data.</text>
</comment>
<dbReference type="EMBL" id="BTSY01000001">
    <property type="protein sequence ID" value="GMT10827.1"/>
    <property type="molecule type" value="Genomic_DNA"/>
</dbReference>
<sequence length="123" mass="13756">MGAVPATQYLSLLSTGTGAMNCVLDSGYTLEQGSKDLLKPMMNIWTPIYQKLRVKAVAMKKNKKNDTQIKNQMCTLATAAITKAIFQKTISTAKAKMTNKRVWDCAAKYLPQVANPQYKQYTW</sequence>
<dbReference type="AlphaFoldDB" id="A0AAV5UX21"/>
<reference evidence="1" key="1">
    <citation type="submission" date="2023-10" db="EMBL/GenBank/DDBJ databases">
        <title>Genome assembly of Pristionchus species.</title>
        <authorList>
            <person name="Yoshida K."/>
            <person name="Sommer R.J."/>
        </authorList>
    </citation>
    <scope>NUCLEOTIDE SEQUENCE</scope>
    <source>
        <strain evidence="1">RS5133</strain>
    </source>
</reference>
<keyword evidence="2" id="KW-1185">Reference proteome</keyword>